<dbReference type="AlphaFoldDB" id="X1ADD9"/>
<accession>X1ADD9</accession>
<sequence>TVKQLYNHLHYHATNHHHTKKGWSGVAFKEVPSDNIIS</sequence>
<evidence type="ECO:0000313" key="1">
    <source>
        <dbReference type="EMBL" id="GAG79949.1"/>
    </source>
</evidence>
<organism evidence="1">
    <name type="scientific">marine sediment metagenome</name>
    <dbReference type="NCBI Taxonomy" id="412755"/>
    <lineage>
        <taxon>unclassified sequences</taxon>
        <taxon>metagenomes</taxon>
        <taxon>ecological metagenomes</taxon>
    </lineage>
</organism>
<name>X1ADD9_9ZZZZ</name>
<protein>
    <submittedName>
        <fullName evidence="1">Uncharacterized protein</fullName>
    </submittedName>
</protein>
<proteinExistence type="predicted"/>
<reference evidence="1" key="1">
    <citation type="journal article" date="2014" name="Front. Microbiol.">
        <title>High frequency of phylogenetically diverse reductive dehalogenase-homologous genes in deep subseafloor sedimentary metagenomes.</title>
        <authorList>
            <person name="Kawai M."/>
            <person name="Futagami T."/>
            <person name="Toyoda A."/>
            <person name="Takaki Y."/>
            <person name="Nishi S."/>
            <person name="Hori S."/>
            <person name="Arai W."/>
            <person name="Tsubouchi T."/>
            <person name="Morono Y."/>
            <person name="Uchiyama I."/>
            <person name="Ito T."/>
            <person name="Fujiyama A."/>
            <person name="Inagaki F."/>
            <person name="Takami H."/>
        </authorList>
    </citation>
    <scope>NUCLEOTIDE SEQUENCE</scope>
    <source>
        <strain evidence="1">Expedition CK06-06</strain>
    </source>
</reference>
<feature type="non-terminal residue" evidence="1">
    <location>
        <position position="1"/>
    </location>
</feature>
<dbReference type="EMBL" id="BART01015066">
    <property type="protein sequence ID" value="GAG79949.1"/>
    <property type="molecule type" value="Genomic_DNA"/>
</dbReference>
<gene>
    <name evidence="1" type="ORF">S01H4_29440</name>
</gene>
<comment type="caution">
    <text evidence="1">The sequence shown here is derived from an EMBL/GenBank/DDBJ whole genome shotgun (WGS) entry which is preliminary data.</text>
</comment>